<dbReference type="Proteomes" id="UP000293912">
    <property type="component" value="Chromosome"/>
</dbReference>
<keyword evidence="1" id="KW-0732">Signal</keyword>
<dbReference type="Pfam" id="PF04355">
    <property type="entry name" value="BamE"/>
    <property type="match status" value="1"/>
</dbReference>
<accession>A0A4P6WY86</accession>
<evidence type="ECO:0000256" key="1">
    <source>
        <dbReference type="ARBA" id="ARBA00022729"/>
    </source>
</evidence>
<sequence length="168" mass="18945">MTSQMFNRLGCLLLGAVLLTACDQRAISELEEGVSTEADVREKFGAPEAMWDGPDGAQIYEYNRQPEGYQNYQITIGPDGKMAALRQVLNPRTFAEIKPGMAMEDVRKLLGKPMKVTEYALKKEVHYDWRWRDGPNESDSQVFTVIFSPDLRVISTGSVRDPALDRAR</sequence>
<dbReference type="InterPro" id="IPR037873">
    <property type="entry name" value="BamE-like"/>
</dbReference>
<reference evidence="4 5" key="1">
    <citation type="submission" date="2019-03" db="EMBL/GenBank/DDBJ databases">
        <authorList>
            <person name="Sebastian G."/>
            <person name="Baumann P."/>
            <person name="Ruckert C."/>
            <person name="Kalinowski J."/>
            <person name="Nebel B."/>
            <person name="Takors R."/>
            <person name="Blombach B."/>
        </authorList>
    </citation>
    <scope>NUCLEOTIDE SEQUENCE [LARGE SCALE GENOMIC DNA]</scope>
    <source>
        <strain evidence="4 5">DSM 1084</strain>
    </source>
</reference>
<evidence type="ECO:0000313" key="4">
    <source>
        <dbReference type="EMBL" id="QBM27356.1"/>
    </source>
</evidence>
<organism evidence="4 5">
    <name type="scientific">Hydrogenophaga pseudoflava</name>
    <name type="common">Pseudomonas carboxydoflava</name>
    <dbReference type="NCBI Taxonomy" id="47421"/>
    <lineage>
        <taxon>Bacteria</taxon>
        <taxon>Pseudomonadati</taxon>
        <taxon>Pseudomonadota</taxon>
        <taxon>Betaproteobacteria</taxon>
        <taxon>Burkholderiales</taxon>
        <taxon>Comamonadaceae</taxon>
        <taxon>Hydrogenophaga</taxon>
    </lineage>
</organism>
<keyword evidence="5" id="KW-1185">Reference proteome</keyword>
<dbReference type="EMBL" id="CP037867">
    <property type="protein sequence ID" value="QBM27356.1"/>
    <property type="molecule type" value="Genomic_DNA"/>
</dbReference>
<name>A0A4P6WY86_HYDPS</name>
<feature type="domain" description="Outer membrane protein assembly factor BamE" evidence="3">
    <location>
        <begin position="88"/>
        <end position="154"/>
    </location>
</feature>
<dbReference type="KEGG" id="hpse:HPF_06660"/>
<keyword evidence="2" id="KW-0472">Membrane</keyword>
<dbReference type="RefSeq" id="WP_243721693.1">
    <property type="nucleotide sequence ID" value="NZ_CP037867.1"/>
</dbReference>
<protein>
    <submittedName>
        <fullName evidence="4">SmpA / OmlA family protein</fullName>
    </submittedName>
</protein>
<evidence type="ECO:0000256" key="2">
    <source>
        <dbReference type="ARBA" id="ARBA00023136"/>
    </source>
</evidence>
<proteinExistence type="predicted"/>
<gene>
    <name evidence="4" type="ORF">HPF_06660</name>
</gene>
<dbReference type="InterPro" id="IPR007450">
    <property type="entry name" value="BamE_dom"/>
</dbReference>
<dbReference type="Gene3D" id="3.30.1450.10">
    <property type="match status" value="1"/>
</dbReference>
<dbReference type="GO" id="GO:0019867">
    <property type="term" value="C:outer membrane"/>
    <property type="evidence" value="ECO:0007669"/>
    <property type="project" value="InterPro"/>
</dbReference>
<evidence type="ECO:0000313" key="5">
    <source>
        <dbReference type="Proteomes" id="UP000293912"/>
    </source>
</evidence>
<evidence type="ECO:0000259" key="3">
    <source>
        <dbReference type="Pfam" id="PF04355"/>
    </source>
</evidence>
<dbReference type="AlphaFoldDB" id="A0A4P6WY86"/>